<comment type="caution">
    <text evidence="1">The sequence shown here is derived from an EMBL/GenBank/DDBJ whole genome shotgun (WGS) entry which is preliminary data.</text>
</comment>
<proteinExistence type="predicted"/>
<evidence type="ECO:0000313" key="1">
    <source>
        <dbReference type="EMBL" id="PXZ38852.1"/>
    </source>
</evidence>
<dbReference type="AlphaFoldDB" id="A0AAE5TJW7"/>
<accession>A0AAE5TJW7</accession>
<sequence length="302" mass="32983">MSLDAMGIFDSTKQFISDAVDKTNEFLKGTFDKALTSLNPGLGSDWQGLNNHLIARFYPVNSVGEGKDRRYVKDPDELAVYAPILDGAEMEYQLNWQSPFEQMGTEAKAPAISAMLQSGLLSDFFGQFTRSVGVGGANSENPTQNQGAIQGTLKSLEGRTGITKLNSTQTFAGMPPVKCTMKLLFRAYSDPKSEVMDPIKTLIKWAMPQELSPDGALVNVMQAISGEGKWLDVLMPSKAPRLIAMEYKGRIYKPLVIEMISDPITSPTTSDGSYAKAEVSLTISSLTAWDKADIQRIYGGKK</sequence>
<evidence type="ECO:0000313" key="2">
    <source>
        <dbReference type="Proteomes" id="UP000247594"/>
    </source>
</evidence>
<protein>
    <submittedName>
        <fullName evidence="1">Uncharacterized protein</fullName>
    </submittedName>
</protein>
<dbReference type="RefSeq" id="WP_110479771.1">
    <property type="nucleotide sequence ID" value="NZ_CP113786.1"/>
</dbReference>
<dbReference type="Proteomes" id="UP000247594">
    <property type="component" value="Unassembled WGS sequence"/>
</dbReference>
<dbReference type="EMBL" id="QJPJ01000010">
    <property type="protein sequence ID" value="PXZ38852.1"/>
    <property type="molecule type" value="Genomic_DNA"/>
</dbReference>
<organism evidence="1 2">
    <name type="scientific">Avibacterium paragallinarum</name>
    <name type="common">Haemophilus gallinarum</name>
    <dbReference type="NCBI Taxonomy" id="728"/>
    <lineage>
        <taxon>Bacteria</taxon>
        <taxon>Pseudomonadati</taxon>
        <taxon>Pseudomonadota</taxon>
        <taxon>Gammaproteobacteria</taxon>
        <taxon>Pasteurellales</taxon>
        <taxon>Pasteurellaceae</taxon>
        <taxon>Avibacterium</taxon>
    </lineage>
</organism>
<name>A0AAE5TJW7_AVIPA</name>
<reference evidence="1 2" key="1">
    <citation type="submission" date="2018-06" db="EMBL/GenBank/DDBJ databases">
        <authorList>
            <person name="Teymurazov M."/>
            <person name="Kislichkina A."/>
            <person name="Abaymova A."/>
            <person name="Mukhina T."/>
            <person name="Mayskaya N."/>
            <person name="Svetoch E."/>
            <person name="Bogun A."/>
        </authorList>
    </citation>
    <scope>NUCLEOTIDE SEQUENCE [LARGE SCALE GENOMIC DNA]</scope>
    <source>
        <strain evidence="1 2">SCPM-O-B-8406</strain>
    </source>
</reference>
<gene>
    <name evidence="1" type="ORF">DM482_07575</name>
</gene>